<dbReference type="Pfam" id="PF05031">
    <property type="entry name" value="NEAT"/>
    <property type="match status" value="2"/>
</dbReference>
<evidence type="ECO:0000256" key="6">
    <source>
        <dbReference type="SAM" id="SignalP"/>
    </source>
</evidence>
<dbReference type="PANTHER" id="PTHR37824:SF1">
    <property type="entry name" value="IRON-REGULATED SURFACE DETERMINANT PROTEIN C"/>
    <property type="match status" value="1"/>
</dbReference>
<dbReference type="Gene3D" id="2.60.40.1850">
    <property type="match status" value="2"/>
</dbReference>
<dbReference type="InterPro" id="IPR006635">
    <property type="entry name" value="NEAT_dom"/>
</dbReference>
<feature type="chain" id="PRO_5015873912" evidence="6">
    <location>
        <begin position="30"/>
        <end position="368"/>
    </location>
</feature>
<feature type="domain" description="NEAT" evidence="7">
    <location>
        <begin position="224"/>
        <end position="348"/>
    </location>
</feature>
<dbReference type="AlphaFoldDB" id="A0A2V2YUM6"/>
<gene>
    <name evidence="8" type="ORF">DFQ01_107187</name>
</gene>
<keyword evidence="3" id="KW-0964">Secreted</keyword>
<evidence type="ECO:0000313" key="9">
    <source>
        <dbReference type="Proteomes" id="UP000246635"/>
    </source>
</evidence>
<evidence type="ECO:0000256" key="4">
    <source>
        <dbReference type="ARBA" id="ARBA00022729"/>
    </source>
</evidence>
<evidence type="ECO:0000259" key="7">
    <source>
        <dbReference type="PROSITE" id="PS50978"/>
    </source>
</evidence>
<comment type="caution">
    <text evidence="8">The sequence shown here is derived from an EMBL/GenBank/DDBJ whole genome shotgun (WGS) entry which is preliminary data.</text>
</comment>
<feature type="non-terminal residue" evidence="8">
    <location>
        <position position="368"/>
    </location>
</feature>
<dbReference type="SUPFAM" id="SSF158911">
    <property type="entry name" value="NEAT domain-like"/>
    <property type="match status" value="2"/>
</dbReference>
<dbReference type="Gene3D" id="1.20.1270.90">
    <property type="entry name" value="AF1782-like"/>
    <property type="match status" value="1"/>
</dbReference>
<dbReference type="CDD" id="cd06920">
    <property type="entry name" value="NEAT"/>
    <property type="match status" value="2"/>
</dbReference>
<evidence type="ECO:0000256" key="3">
    <source>
        <dbReference type="ARBA" id="ARBA00022525"/>
    </source>
</evidence>
<dbReference type="PROSITE" id="PS50978">
    <property type="entry name" value="NEAT"/>
    <property type="match status" value="2"/>
</dbReference>
<feature type="domain" description="NEAT" evidence="7">
    <location>
        <begin position="29"/>
        <end position="153"/>
    </location>
</feature>
<comment type="subcellular location">
    <subcellularLocation>
        <location evidence="1">Secreted</location>
        <location evidence="1">Cell wall</location>
        <topology evidence="1">Peptidoglycan-anchor</topology>
    </subcellularLocation>
</comment>
<dbReference type="EMBL" id="QGTQ01000007">
    <property type="protein sequence ID" value="PWW03288.1"/>
    <property type="molecule type" value="Genomic_DNA"/>
</dbReference>
<keyword evidence="9" id="KW-1185">Reference proteome</keyword>
<protein>
    <submittedName>
        <fullName evidence="8">Heme-binding NEAT domain protein</fullName>
    </submittedName>
</protein>
<dbReference type="SMART" id="SM00725">
    <property type="entry name" value="NEAT"/>
    <property type="match status" value="2"/>
</dbReference>
<dbReference type="InterPro" id="IPR050436">
    <property type="entry name" value="IsdA"/>
</dbReference>
<reference evidence="8 9" key="1">
    <citation type="submission" date="2018-05" db="EMBL/GenBank/DDBJ databases">
        <title>Genomic Encyclopedia of Type Strains, Phase III (KMG-III): the genomes of soil and plant-associated and newly described type strains.</title>
        <authorList>
            <person name="Whitman W."/>
        </authorList>
    </citation>
    <scope>NUCLEOTIDE SEQUENCE [LARGE SCALE GENOMIC DNA]</scope>
    <source>
        <strain evidence="8 9">CECT 5696</strain>
    </source>
</reference>
<organism evidence="8 9">
    <name type="scientific">Paenibacillus cellulosilyticus</name>
    <dbReference type="NCBI Taxonomy" id="375489"/>
    <lineage>
        <taxon>Bacteria</taxon>
        <taxon>Bacillati</taxon>
        <taxon>Bacillota</taxon>
        <taxon>Bacilli</taxon>
        <taxon>Bacillales</taxon>
        <taxon>Paenibacillaceae</taxon>
        <taxon>Paenibacillus</taxon>
    </lineage>
</organism>
<dbReference type="PANTHER" id="PTHR37824">
    <property type="entry name" value="IRON-REGULATED SURFACE DETERMINANT PROTEIN C"/>
    <property type="match status" value="1"/>
</dbReference>
<evidence type="ECO:0000256" key="2">
    <source>
        <dbReference type="ARBA" id="ARBA00022512"/>
    </source>
</evidence>
<evidence type="ECO:0000256" key="5">
    <source>
        <dbReference type="ARBA" id="ARBA00023088"/>
    </source>
</evidence>
<name>A0A2V2YUM6_9BACL</name>
<proteinExistence type="predicted"/>
<keyword evidence="2" id="KW-0134">Cell wall</keyword>
<accession>A0A2V2YUM6</accession>
<feature type="signal peptide" evidence="6">
    <location>
        <begin position="1"/>
        <end position="29"/>
    </location>
</feature>
<evidence type="ECO:0000256" key="1">
    <source>
        <dbReference type="ARBA" id="ARBA00004168"/>
    </source>
</evidence>
<sequence>MRKQWFKVITMLTALLILAAGIQATPAKAESVSESVSILTLHATDDFKLSSMSNYFLAPYTLTNESGTDYVSFTIKDSSVVTSFKTEQAGQLVEATNVSEDTTANTRVVKFPVTDLSGVLNAQVHISTSFNGQAYEMDHAIRLAFNRTIDHAALEALVTSAEAKVKAAVVGEEEGQYPEAAKTALTEAVAAAKVKGSWLSTQALVDEAASDLTSAIAAFDAAKIAAAPNTVTLLTLHATDDFKLSSMSNYFLAPYTLTNESGTDYVSFTIKDSSVVTSFKTEQAGQLVEATNVSEDTTANTRVVKFPVADLSGVLNAQVHISTSFNGQAYEMDHAIRLAFNRTIDHAALEALVTSAEAKVKAAVVGEE</sequence>
<dbReference type="InterPro" id="IPR037250">
    <property type="entry name" value="NEAT_dom_sf"/>
</dbReference>
<dbReference type="Proteomes" id="UP000246635">
    <property type="component" value="Unassembled WGS sequence"/>
</dbReference>
<keyword evidence="5" id="KW-0572">Peptidoglycan-anchor</keyword>
<dbReference type="RefSeq" id="WP_181394740.1">
    <property type="nucleotide sequence ID" value="NZ_QGTQ01000007.1"/>
</dbReference>
<evidence type="ECO:0000313" key="8">
    <source>
        <dbReference type="EMBL" id="PWW03288.1"/>
    </source>
</evidence>
<keyword evidence="4 6" id="KW-0732">Signal</keyword>